<reference evidence="2 3" key="1">
    <citation type="submission" date="2018-04" db="EMBL/GenBank/DDBJ databases">
        <title>Complete genome uncultured novel isolate.</title>
        <authorList>
            <person name="Merlino G."/>
        </authorList>
    </citation>
    <scope>NUCLEOTIDE SEQUENCE [LARGE SCALE GENOMIC DNA]</scope>
    <source>
        <strain evidence="3">R1DC9</strain>
    </source>
</reference>
<feature type="domain" description="TPM" evidence="1">
    <location>
        <begin position="40"/>
        <end position="162"/>
    </location>
</feature>
<dbReference type="AlphaFoldDB" id="A0A4D7JVE9"/>
<dbReference type="EMBL" id="CP028923">
    <property type="protein sequence ID" value="QCK16532.1"/>
    <property type="molecule type" value="Genomic_DNA"/>
</dbReference>
<dbReference type="RefSeq" id="WP_137092122.1">
    <property type="nucleotide sequence ID" value="NZ_CP028923.1"/>
</dbReference>
<dbReference type="PANTHER" id="PTHR30373:SF2">
    <property type="entry name" value="UPF0603 PROTEIN YGCG"/>
    <property type="match status" value="1"/>
</dbReference>
<dbReference type="InterPro" id="IPR007621">
    <property type="entry name" value="TPM_dom"/>
</dbReference>
<dbReference type="OrthoDB" id="9810918at2"/>
<evidence type="ECO:0000313" key="2">
    <source>
        <dbReference type="EMBL" id="QCK16532.1"/>
    </source>
</evidence>
<keyword evidence="3" id="KW-1185">Reference proteome</keyword>
<protein>
    <recommendedName>
        <fullName evidence="1">TPM domain-containing protein</fullName>
    </recommendedName>
</protein>
<evidence type="ECO:0000313" key="3">
    <source>
        <dbReference type="Proteomes" id="UP000298616"/>
    </source>
</evidence>
<dbReference type="Gene3D" id="3.10.310.50">
    <property type="match status" value="1"/>
</dbReference>
<dbReference type="PANTHER" id="PTHR30373">
    <property type="entry name" value="UPF0603 PROTEIN YGCG"/>
    <property type="match status" value="1"/>
</dbReference>
<dbReference type="Proteomes" id="UP000298616">
    <property type="component" value="Chromosome"/>
</dbReference>
<name>A0A4D7JVE9_9BACT</name>
<proteinExistence type="predicted"/>
<evidence type="ECO:0000259" key="1">
    <source>
        <dbReference type="Pfam" id="PF04536"/>
    </source>
</evidence>
<accession>A0A4D7JVE9</accession>
<sequence length="175" mass="19702">MNNLKHILLLTLLLIAGYNAKSQHDNQQTNPDIPEIKSYVNDYADILTEKEEGQLTVLLRSLEDSIGSQLVILSIDSLSGHTIKEFSLQIASIAKIGRANYDDGILITFARYDRQVRIEVGYGLEQIIRDEIAKKIIDSTMIPEFRNGDFYAGLRKGSEEIIHLICSNPELVGKR</sequence>
<dbReference type="KEGG" id="fpf:DCC35_18245"/>
<dbReference type="Pfam" id="PF04536">
    <property type="entry name" value="TPM_phosphatase"/>
    <property type="match status" value="1"/>
</dbReference>
<organism evidence="2 3">
    <name type="scientific">Mangrovivirga cuniculi</name>
    <dbReference type="NCBI Taxonomy" id="2715131"/>
    <lineage>
        <taxon>Bacteria</taxon>
        <taxon>Pseudomonadati</taxon>
        <taxon>Bacteroidota</taxon>
        <taxon>Cytophagia</taxon>
        <taxon>Cytophagales</taxon>
        <taxon>Mangrovivirgaceae</taxon>
        <taxon>Mangrovivirga</taxon>
    </lineage>
</organism>
<gene>
    <name evidence="2" type="ORF">DCC35_18245</name>
</gene>